<dbReference type="Proteomes" id="UP000195950">
    <property type="component" value="Unassembled WGS sequence"/>
</dbReference>
<gene>
    <name evidence="1" type="ORF">B5F32_11045</name>
</gene>
<proteinExistence type="predicted"/>
<comment type="caution">
    <text evidence="1">The sequence shown here is derived from an EMBL/GenBank/DDBJ whole genome shotgun (WGS) entry which is preliminary data.</text>
</comment>
<evidence type="ECO:0000313" key="1">
    <source>
        <dbReference type="EMBL" id="OUP18947.1"/>
    </source>
</evidence>
<accession>A0A1Y4IF46</accession>
<sequence length="400" mass="41260">MNRPIIQIQRSKNIRSMIQDTCKKLGGLGLGLSLLALCASCSSEDPMTGQDTAEAFLQPAFHVNGVKTRSIVSGIATAEGEGKIHQVKLFVTKEDDGYTPYEGVGASGADAGLSTFTYQSASGSGNEWVGSPVVKLSSVKARIYAYSPAGSALTKSTSSTAHTIPITLPASQSFHGGKEWDSDAIDYMYGSAANTVGDATAITASHTSPSGSGSSDGTYKPEIYLQHALARLSFTMQSAAGRPVNTTYDYVKKIKLKASTNLFSTGSGTMSVADGAIGGSTLVSELTFAAKEDGGATTAALCGNAGTPTGVGYGLVAPLSTTSDMTITVVVGQKGSVTADRELSATLNQIVWKRGHTHKIQITLSNRAVTVNTEIIPWTEGWAGGDSGSTGTGDVKPGGY</sequence>
<dbReference type="AlphaFoldDB" id="A0A1Y4IF46"/>
<name>A0A1Y4IF46_PARDI</name>
<evidence type="ECO:0000313" key="2">
    <source>
        <dbReference type="Proteomes" id="UP000195950"/>
    </source>
</evidence>
<dbReference type="EMBL" id="NFJX01000008">
    <property type="protein sequence ID" value="OUP18947.1"/>
    <property type="molecule type" value="Genomic_DNA"/>
</dbReference>
<reference evidence="2" key="1">
    <citation type="submission" date="2017-04" db="EMBL/GenBank/DDBJ databases">
        <title>Function of individual gut microbiota members based on whole genome sequencing of pure cultures obtained from chicken caecum.</title>
        <authorList>
            <person name="Medvecky M."/>
            <person name="Cejkova D."/>
            <person name="Polansky O."/>
            <person name="Karasova D."/>
            <person name="Kubasova T."/>
            <person name="Cizek A."/>
            <person name="Rychlik I."/>
        </authorList>
    </citation>
    <scope>NUCLEOTIDE SEQUENCE [LARGE SCALE GENOMIC DNA]</scope>
    <source>
        <strain evidence="2">An199</strain>
    </source>
</reference>
<evidence type="ECO:0008006" key="3">
    <source>
        <dbReference type="Google" id="ProtNLM"/>
    </source>
</evidence>
<dbReference type="CDD" id="cd13120">
    <property type="entry name" value="BF2867_like_N"/>
    <property type="match status" value="1"/>
</dbReference>
<dbReference type="Gene3D" id="2.60.40.2630">
    <property type="match status" value="1"/>
</dbReference>
<organism evidence="1 2">
    <name type="scientific">Parabacteroides distasonis</name>
    <dbReference type="NCBI Taxonomy" id="823"/>
    <lineage>
        <taxon>Bacteria</taxon>
        <taxon>Pseudomonadati</taxon>
        <taxon>Bacteroidota</taxon>
        <taxon>Bacteroidia</taxon>
        <taxon>Bacteroidales</taxon>
        <taxon>Tannerellaceae</taxon>
        <taxon>Parabacteroides</taxon>
    </lineage>
</organism>
<protein>
    <recommendedName>
        <fullName evidence="3">Fimbrillin family protein</fullName>
    </recommendedName>
</protein>